<evidence type="ECO:0000256" key="5">
    <source>
        <dbReference type="SAM" id="MobiDB-lite"/>
    </source>
</evidence>
<dbReference type="GO" id="GO:0016020">
    <property type="term" value="C:membrane"/>
    <property type="evidence" value="ECO:0007669"/>
    <property type="project" value="UniProtKB-SubCell"/>
</dbReference>
<feature type="transmembrane region" description="Helical" evidence="6">
    <location>
        <begin position="459"/>
        <end position="479"/>
    </location>
</feature>
<keyword evidence="2 6" id="KW-0812">Transmembrane</keyword>
<dbReference type="EMBL" id="MDYQ01000048">
    <property type="protein sequence ID" value="PRP85219.1"/>
    <property type="molecule type" value="Genomic_DNA"/>
</dbReference>
<organism evidence="8 9">
    <name type="scientific">Planoprotostelium fungivorum</name>
    <dbReference type="NCBI Taxonomy" id="1890364"/>
    <lineage>
        <taxon>Eukaryota</taxon>
        <taxon>Amoebozoa</taxon>
        <taxon>Evosea</taxon>
        <taxon>Variosea</taxon>
        <taxon>Cavosteliida</taxon>
        <taxon>Cavosteliaceae</taxon>
        <taxon>Planoprotostelium</taxon>
    </lineage>
</organism>
<evidence type="ECO:0000256" key="6">
    <source>
        <dbReference type="SAM" id="Phobius"/>
    </source>
</evidence>
<dbReference type="NCBIfam" id="TIGR00815">
    <property type="entry name" value="sulP"/>
    <property type="match status" value="1"/>
</dbReference>
<feature type="transmembrane region" description="Helical" evidence="6">
    <location>
        <begin position="303"/>
        <end position="324"/>
    </location>
</feature>
<dbReference type="InParanoid" id="A0A2P6NMR0"/>
<feature type="transmembrane region" description="Helical" evidence="6">
    <location>
        <begin position="106"/>
        <end position="126"/>
    </location>
</feature>
<feature type="transmembrane region" description="Helical" evidence="6">
    <location>
        <begin position="270"/>
        <end position="291"/>
    </location>
</feature>
<feature type="transmembrane region" description="Helical" evidence="6">
    <location>
        <begin position="196"/>
        <end position="218"/>
    </location>
</feature>
<dbReference type="Gene3D" id="3.30.750.24">
    <property type="entry name" value="STAS domain"/>
    <property type="match status" value="1"/>
</dbReference>
<feature type="transmembrane region" description="Helical" evidence="6">
    <location>
        <begin position="355"/>
        <end position="378"/>
    </location>
</feature>
<feature type="transmembrane region" description="Helical" evidence="6">
    <location>
        <begin position="138"/>
        <end position="156"/>
    </location>
</feature>
<dbReference type="Proteomes" id="UP000241769">
    <property type="component" value="Unassembled WGS sequence"/>
</dbReference>
<name>A0A2P6NMR0_9EUKA</name>
<keyword evidence="4 6" id="KW-0472">Membrane</keyword>
<dbReference type="SUPFAM" id="SSF52091">
    <property type="entry name" value="SpoIIaa-like"/>
    <property type="match status" value="1"/>
</dbReference>
<dbReference type="CDD" id="cd07042">
    <property type="entry name" value="STAS_SulP_like_sulfate_transporter"/>
    <property type="match status" value="1"/>
</dbReference>
<feature type="transmembrane region" description="Helical" evidence="6">
    <location>
        <begin position="485"/>
        <end position="516"/>
    </location>
</feature>
<dbReference type="GO" id="GO:0055085">
    <property type="term" value="P:transmembrane transport"/>
    <property type="evidence" value="ECO:0007669"/>
    <property type="project" value="InterPro"/>
</dbReference>
<dbReference type="PANTHER" id="PTHR11814">
    <property type="entry name" value="SULFATE TRANSPORTER"/>
    <property type="match status" value="1"/>
</dbReference>
<dbReference type="Pfam" id="PF01740">
    <property type="entry name" value="STAS"/>
    <property type="match status" value="1"/>
</dbReference>
<feature type="transmembrane region" description="Helical" evidence="6">
    <location>
        <begin position="230"/>
        <end position="250"/>
    </location>
</feature>
<protein>
    <recommendedName>
        <fullName evidence="7">STAS domain-containing protein</fullName>
    </recommendedName>
</protein>
<dbReference type="InterPro" id="IPR036513">
    <property type="entry name" value="STAS_dom_sf"/>
</dbReference>
<evidence type="ECO:0000256" key="4">
    <source>
        <dbReference type="ARBA" id="ARBA00023136"/>
    </source>
</evidence>
<evidence type="ECO:0000313" key="9">
    <source>
        <dbReference type="Proteomes" id="UP000241769"/>
    </source>
</evidence>
<evidence type="ECO:0000256" key="3">
    <source>
        <dbReference type="ARBA" id="ARBA00022989"/>
    </source>
</evidence>
<proteinExistence type="predicted"/>
<reference evidence="8 9" key="1">
    <citation type="journal article" date="2018" name="Genome Biol. Evol.">
        <title>Multiple Roots of Fruiting Body Formation in Amoebozoa.</title>
        <authorList>
            <person name="Hillmann F."/>
            <person name="Forbes G."/>
            <person name="Novohradska S."/>
            <person name="Ferling I."/>
            <person name="Riege K."/>
            <person name="Groth M."/>
            <person name="Westermann M."/>
            <person name="Marz M."/>
            <person name="Spaller T."/>
            <person name="Winckler T."/>
            <person name="Schaap P."/>
            <person name="Glockner G."/>
        </authorList>
    </citation>
    <scope>NUCLEOTIDE SEQUENCE [LARGE SCALE GENOMIC DNA]</scope>
    <source>
        <strain evidence="8 9">Jena</strain>
    </source>
</reference>
<evidence type="ECO:0000259" key="7">
    <source>
        <dbReference type="PROSITE" id="PS50801"/>
    </source>
</evidence>
<evidence type="ECO:0000313" key="8">
    <source>
        <dbReference type="EMBL" id="PRP85219.1"/>
    </source>
</evidence>
<gene>
    <name evidence="8" type="ORF">PROFUN_06989</name>
</gene>
<keyword evidence="3 6" id="KW-1133">Transmembrane helix</keyword>
<dbReference type="InterPro" id="IPR001902">
    <property type="entry name" value="SLC26A/SulP_fam"/>
</dbReference>
<feature type="transmembrane region" description="Helical" evidence="6">
    <location>
        <begin position="427"/>
        <end position="447"/>
    </location>
</feature>
<dbReference type="AlphaFoldDB" id="A0A2P6NMR0"/>
<evidence type="ECO:0000256" key="2">
    <source>
        <dbReference type="ARBA" id="ARBA00022692"/>
    </source>
</evidence>
<feature type="transmembrane region" description="Helical" evidence="6">
    <location>
        <begin position="390"/>
        <end position="407"/>
    </location>
</feature>
<dbReference type="Pfam" id="PF00916">
    <property type="entry name" value="Sulfate_transp"/>
    <property type="match status" value="1"/>
</dbReference>
<sequence length="678" mass="75792">MQGPSDGDGERVPLIKNNNRFSGRPKSVAFNLPASLDETDETVSVTDDAEPNTPWAEDVMVKPIRILTDATDYINDRLSLRERIFYYIPVLSWLKEYKWHLLRGDAIAGLTVAVMLVPQTLAFANLMSIKPIVGLQTGFFPLLVYFALGTCKQLAIGPEAVVAILTSGVLDDICGQRDISASDADVAAWIEYRTSVVTLITLLVGLFSLILGLVRFGFLVHMFSRSLLSGFINAVAIHIIVEQLPAFFALPTHSHSFKVLKEIWDQIDRTHMRTFWLGIICLSFLVSMRIAKGLANKYHRIKYIRVVPDILIVVALSTIARRFWGGLDGVSVLGKAEAGFAVPAFPRHWDKFGDLISAAFSISIVGMMESTLVANSYASKLNYRVSTNRELVAIGMANIFGSIFQTFPAFASLGRSAVNFTSGARSAIASLITATIVLFCILFFLPYLEYLPKVTMSAVIINAAFGLFEVHELFFLWKIRAYKDISLFLTSFIATNIFGVELGIGITAAVSLFLIVKHTSSPHVVLMKQNEEKDFEEVAVIRDINLFDDKHDYHFVNLAERGILIMRVDEALYFANIGQIRELMTKLEQRGKTPLATIIIDASNIPFIDPSAAMTLHEMIIEWKTRHINVCFVRVRPNVIVSGILDLITTERIFARFTEAMDYLDRKKVDHHSTIESF</sequence>
<dbReference type="STRING" id="1890364.A0A2P6NMR0"/>
<comment type="subcellular location">
    <subcellularLocation>
        <location evidence="1">Membrane</location>
        <topology evidence="1">Multi-pass membrane protein</topology>
    </subcellularLocation>
</comment>
<evidence type="ECO:0000256" key="1">
    <source>
        <dbReference type="ARBA" id="ARBA00004141"/>
    </source>
</evidence>
<dbReference type="PROSITE" id="PS50801">
    <property type="entry name" value="STAS"/>
    <property type="match status" value="1"/>
</dbReference>
<feature type="region of interest" description="Disordered" evidence="5">
    <location>
        <begin position="1"/>
        <end position="20"/>
    </location>
</feature>
<comment type="caution">
    <text evidence="8">The sequence shown here is derived from an EMBL/GenBank/DDBJ whole genome shotgun (WGS) entry which is preliminary data.</text>
</comment>
<keyword evidence="9" id="KW-1185">Reference proteome</keyword>
<dbReference type="InterPro" id="IPR002645">
    <property type="entry name" value="STAS_dom"/>
</dbReference>
<accession>A0A2P6NMR0</accession>
<dbReference type="InterPro" id="IPR011547">
    <property type="entry name" value="SLC26A/SulP_dom"/>
</dbReference>
<dbReference type="OrthoDB" id="427213at2759"/>
<feature type="domain" description="STAS" evidence="7">
    <location>
        <begin position="562"/>
        <end position="664"/>
    </location>
</feature>